<evidence type="ECO:0000313" key="1">
    <source>
        <dbReference type="EMBL" id="BEQ13093.1"/>
    </source>
</evidence>
<protein>
    <submittedName>
        <fullName evidence="1">Uncharacterized protein</fullName>
    </submittedName>
</protein>
<organism evidence="1 2">
    <name type="scientific">Desulfoferula mesophila</name>
    <dbReference type="NCBI Taxonomy" id="3058419"/>
    <lineage>
        <taxon>Bacteria</taxon>
        <taxon>Pseudomonadati</taxon>
        <taxon>Thermodesulfobacteriota</taxon>
        <taxon>Desulfarculia</taxon>
        <taxon>Desulfarculales</taxon>
        <taxon>Desulfarculaceae</taxon>
        <taxon>Desulfoferula</taxon>
    </lineage>
</organism>
<dbReference type="AlphaFoldDB" id="A0AAU9ETE2"/>
<dbReference type="Proteomes" id="UP001366166">
    <property type="component" value="Chromosome"/>
</dbReference>
<keyword evidence="2" id="KW-1185">Reference proteome</keyword>
<dbReference type="KEGG" id="dmp:FAK_01590"/>
<sequence>MSVQGGVGLEAGGELTVQVPKLPEEQKSTFELIWEGLKPLSGAIEESMRKDGFKMLNGLLFGLHGWWIIKTKSAYLIVEDVGNALTLAAPEYGKIRAVKSLKTLIGERNAEHAASMLDVMTYDSPLATIEKAKQRVNELGGLALKIGSQVEAAEKELDASNSKGKLGNLK</sequence>
<reference evidence="2" key="1">
    <citation type="journal article" date="2023" name="Arch. Microbiol.">
        <title>Desulfoferula mesophilus gen. nov. sp. nov., a mesophilic sulfate-reducing bacterium isolated from a brackish lake sediment.</title>
        <authorList>
            <person name="Watanabe T."/>
            <person name="Yabe T."/>
            <person name="Tsuji J.M."/>
            <person name="Fukui M."/>
        </authorList>
    </citation>
    <scope>NUCLEOTIDE SEQUENCE [LARGE SCALE GENOMIC DNA]</scope>
    <source>
        <strain evidence="2">12FAK</strain>
    </source>
</reference>
<dbReference type="EMBL" id="AP028679">
    <property type="protein sequence ID" value="BEQ13093.1"/>
    <property type="molecule type" value="Genomic_DNA"/>
</dbReference>
<gene>
    <name evidence="1" type="ORF">FAK_01590</name>
</gene>
<dbReference type="RefSeq" id="WP_338604388.1">
    <property type="nucleotide sequence ID" value="NZ_AP028679.1"/>
</dbReference>
<evidence type="ECO:0000313" key="2">
    <source>
        <dbReference type="Proteomes" id="UP001366166"/>
    </source>
</evidence>
<proteinExistence type="predicted"/>
<accession>A0AAU9ETE2</accession>
<name>A0AAU9ETE2_9BACT</name>